<name>A0ABR2ZFF6_9AGAR</name>
<feature type="compositionally biased region" description="Acidic residues" evidence="1">
    <location>
        <begin position="40"/>
        <end position="52"/>
    </location>
</feature>
<dbReference type="EMBL" id="JBBXMP010000179">
    <property type="protein sequence ID" value="KAL0060377.1"/>
    <property type="molecule type" value="Genomic_DNA"/>
</dbReference>
<feature type="region of interest" description="Disordered" evidence="1">
    <location>
        <begin position="441"/>
        <end position="494"/>
    </location>
</feature>
<evidence type="ECO:0000256" key="1">
    <source>
        <dbReference type="SAM" id="MobiDB-lite"/>
    </source>
</evidence>
<accession>A0ABR2ZFF6</accession>
<sequence>MTGTKSTAKKKQKTAASDGKDSKPKRKSTTKRGKTVEPEGLSDDEVDVSEGEVEGKNKKTDGKKAKNTRINWDVSLQEAIVTAIEDHKEIKQKLYPPPGANLSTADGGGNKKTVAHWQICEEVFSEHPVYKDAFKAALDANPSTPSGKKIRDSWSGGVKAQLRRMEIKTNEIRNAMGQTGMGLTSADDIDMNIDSSITNAWQMYGEKYPWFFRFRDIIGERPNLVLTGVGNSSTPINLDGESALDDVDSSLPATSDYDADMAEDVKESVNDEMEEDGPGDGSGGVKKSWDVEYGDESEKVDAEVSISKSTGDGQKSKKRKADEVITPSTAKKTAPRKGDSKPAAPVKVNSGKKSRMDEFSEIAKAEEATRQAELQVESKKMDGENQKYRVFESVSKMKHEGKMKRFEMKMELRRQELEYKKMKLAGGPGRVTETSMGFSIQTTPAHSQMSSALMPGVGEPPEVSSSSSLRLDDDNDCPNRAEFDYGSHWGVGTN</sequence>
<organism evidence="2 3">
    <name type="scientific">Marasmius tenuissimus</name>
    <dbReference type="NCBI Taxonomy" id="585030"/>
    <lineage>
        <taxon>Eukaryota</taxon>
        <taxon>Fungi</taxon>
        <taxon>Dikarya</taxon>
        <taxon>Basidiomycota</taxon>
        <taxon>Agaricomycotina</taxon>
        <taxon>Agaricomycetes</taxon>
        <taxon>Agaricomycetidae</taxon>
        <taxon>Agaricales</taxon>
        <taxon>Marasmiineae</taxon>
        <taxon>Marasmiaceae</taxon>
        <taxon>Marasmius</taxon>
    </lineage>
</organism>
<feature type="compositionally biased region" description="Low complexity" evidence="1">
    <location>
        <begin position="455"/>
        <end position="468"/>
    </location>
</feature>
<evidence type="ECO:0000313" key="2">
    <source>
        <dbReference type="EMBL" id="KAL0060377.1"/>
    </source>
</evidence>
<comment type="caution">
    <text evidence="2">The sequence shown here is derived from an EMBL/GenBank/DDBJ whole genome shotgun (WGS) entry which is preliminary data.</text>
</comment>
<evidence type="ECO:0000313" key="3">
    <source>
        <dbReference type="Proteomes" id="UP001437256"/>
    </source>
</evidence>
<feature type="compositionally biased region" description="Basic and acidic residues" evidence="1">
    <location>
        <begin position="53"/>
        <end position="64"/>
    </location>
</feature>
<gene>
    <name evidence="2" type="ORF">AAF712_012828</name>
</gene>
<feature type="compositionally biased region" description="Basic residues" evidence="1">
    <location>
        <begin position="23"/>
        <end position="33"/>
    </location>
</feature>
<reference evidence="2 3" key="1">
    <citation type="submission" date="2024-05" db="EMBL/GenBank/DDBJ databases">
        <title>A draft genome resource for the thread blight pathogen Marasmius tenuissimus strain MS-2.</title>
        <authorList>
            <person name="Yulfo-Soto G.E."/>
            <person name="Baruah I.K."/>
            <person name="Amoako-Attah I."/>
            <person name="Bukari Y."/>
            <person name="Meinhardt L.W."/>
            <person name="Bailey B.A."/>
            <person name="Cohen S.P."/>
        </authorList>
    </citation>
    <scope>NUCLEOTIDE SEQUENCE [LARGE SCALE GENOMIC DNA]</scope>
    <source>
        <strain evidence="2 3">MS-2</strain>
    </source>
</reference>
<proteinExistence type="predicted"/>
<dbReference type="Proteomes" id="UP001437256">
    <property type="component" value="Unassembled WGS sequence"/>
</dbReference>
<keyword evidence="3" id="KW-1185">Reference proteome</keyword>
<feature type="region of interest" description="Disordered" evidence="1">
    <location>
        <begin position="1"/>
        <end position="65"/>
    </location>
</feature>
<feature type="compositionally biased region" description="Polar residues" evidence="1">
    <location>
        <begin position="441"/>
        <end position="451"/>
    </location>
</feature>
<evidence type="ECO:0008006" key="4">
    <source>
        <dbReference type="Google" id="ProtNLM"/>
    </source>
</evidence>
<protein>
    <recommendedName>
        <fullName evidence="4">No apical meristem-associated C-terminal domain-containing protein</fullName>
    </recommendedName>
</protein>
<feature type="region of interest" description="Disordered" evidence="1">
    <location>
        <begin position="233"/>
        <end position="357"/>
    </location>
</feature>